<feature type="signal peptide" evidence="1">
    <location>
        <begin position="1"/>
        <end position="33"/>
    </location>
</feature>
<evidence type="ECO:0000313" key="4">
    <source>
        <dbReference type="Proteomes" id="UP000642468"/>
    </source>
</evidence>
<dbReference type="NCBIfam" id="TIGR04183">
    <property type="entry name" value="Por_Secre_tail"/>
    <property type="match status" value="1"/>
</dbReference>
<dbReference type="InterPro" id="IPR013783">
    <property type="entry name" value="Ig-like_fold"/>
</dbReference>
<protein>
    <submittedName>
        <fullName evidence="3">T9SS type A sorting domain-containing protein</fullName>
    </submittedName>
</protein>
<feature type="domain" description="Secretion system C-terminal sorting" evidence="2">
    <location>
        <begin position="1083"/>
        <end position="1153"/>
    </location>
</feature>
<evidence type="ECO:0000256" key="1">
    <source>
        <dbReference type="SAM" id="SignalP"/>
    </source>
</evidence>
<name>A0ABR8JL40_9BACT</name>
<dbReference type="Proteomes" id="UP000642468">
    <property type="component" value="Unassembled WGS sequence"/>
</dbReference>
<organism evidence="3 4">
    <name type="scientific">Hymenobacter duratus</name>
    <dbReference type="NCBI Taxonomy" id="2771356"/>
    <lineage>
        <taxon>Bacteria</taxon>
        <taxon>Pseudomonadati</taxon>
        <taxon>Bacteroidota</taxon>
        <taxon>Cytophagia</taxon>
        <taxon>Cytophagales</taxon>
        <taxon>Hymenobacteraceae</taxon>
        <taxon>Hymenobacter</taxon>
    </lineage>
</organism>
<reference evidence="3 4" key="1">
    <citation type="submission" date="2020-09" db="EMBL/GenBank/DDBJ databases">
        <authorList>
            <person name="Kim M.K."/>
        </authorList>
    </citation>
    <scope>NUCLEOTIDE SEQUENCE [LARGE SCALE GENOMIC DNA]</scope>
    <source>
        <strain evidence="3 4">BT646</strain>
    </source>
</reference>
<keyword evidence="4" id="KW-1185">Reference proteome</keyword>
<evidence type="ECO:0000259" key="2">
    <source>
        <dbReference type="Pfam" id="PF18962"/>
    </source>
</evidence>
<proteinExistence type="predicted"/>
<dbReference type="Pfam" id="PF18962">
    <property type="entry name" value="Por_Secre_tail"/>
    <property type="match status" value="1"/>
</dbReference>
<dbReference type="EMBL" id="JACWZZ010000003">
    <property type="protein sequence ID" value="MBD2716341.1"/>
    <property type="molecule type" value="Genomic_DNA"/>
</dbReference>
<dbReference type="RefSeq" id="WP_190785301.1">
    <property type="nucleotide sequence ID" value="NZ_JACWZZ010000003.1"/>
</dbReference>
<dbReference type="InterPro" id="IPR026444">
    <property type="entry name" value="Secre_tail"/>
</dbReference>
<feature type="chain" id="PRO_5045321556" evidence="1">
    <location>
        <begin position="34"/>
        <end position="1155"/>
    </location>
</feature>
<keyword evidence="1" id="KW-0732">Signal</keyword>
<evidence type="ECO:0000313" key="3">
    <source>
        <dbReference type="EMBL" id="MBD2716341.1"/>
    </source>
</evidence>
<dbReference type="Gene3D" id="2.60.40.10">
    <property type="entry name" value="Immunoglobulins"/>
    <property type="match status" value="2"/>
</dbReference>
<comment type="caution">
    <text evidence="3">The sequence shown here is derived from an EMBL/GenBank/DDBJ whole genome shotgun (WGS) entry which is preliminary data.</text>
</comment>
<accession>A0ABR8JL40</accession>
<sequence>MTNTYLRTIRQAFRPHYHLLLLLMLVVPGLSHAQNFTETFGTAVPFESPANADANGRFDNSAAFSFGGNAVVAPNNAPSNGYSFTNATGASQAASGVPAIVFGRENPNNAGAVQVQAGVTYLFNIGNINTTGINSRQRISFGLRLTAAAAAADLVLEARDGNVAGSSFTVVPFTFPTPPANGADWFLVSTTASLPSTTNLILQFRKNSGNNVQYRIDDLTLRGFEPTLTASFSTPFFPNTPVNQQSIARTLTVTGSDLLGNATVTAPAGFLLRPAGTTAAYAQTATITPNANGNASAQFDVVFAPTLASAPGPYPQNITADFIVSSPSATSVAVTASGNATAPQPVLTANPNSLAFGAQTVGTSSASQSFQLTGRDLTGNVTVTAPNGFEIRVGGNAFSPNPITLVPTGGSINQPVDVRFVPGTTGTITGNVVATGNAGSQALVAVSGSGTAAPVTPTINSSTTNIDFQTVTNSGSAQTQTFTVSATNLSGPLTLTPSNANIEIRNATAGGSFTNAPLAINPNPSGNVTNQIIEVRLVPTVGTGNFNGNIALTSTNAQTVNVAVTATNPSGSISDISLTNPILTEFSTSPGVPSSVKSYNVSADNLLQDLTITAPQFFQIALSADPNAPGGFNSLGGTTGNSLVLPRITGSSDPTLNGDVDLTAIYVRYFPPGPQTNRGQVVSNSSAPARTQFVTVNGSSEPELDVIGSFATVVNLVKFEKSATQTLLLRGARLASPVLVRVPRDPEPGTNPSPLNPTRTPQFQISKFADFRDIKPDDEFPGTSLIFTPDENDSLAQVPLYVRYAPTRVGQATADLLFRTPDLFSNVEFTRVPNARLRGNAIDVEPVRQSAATVTRSADGRSVTIVFTQEDGSAFPGNPEAAGFGENRLIIASTSNTLTPGFFPSDATPYDPGNNVYGNGSNINGNFVVFASSATTAVITGLNPNVNYFFFGFEYNNDQVLGAENFKTPNLPITVQLPLPVELVSFTAQLRNGKVNLEWVTASEKNNRGFEVQRSQNGQQFSTVSYKEGRGTTTARTTYTDVDNQPLPGLSYYRLKQIDTDGKFVYSPAVIVKNAGLTEASFYPNPTSGKLTILLPQAANAAALRVQILDLTGRLVREETLPVTGELDLSALQAGTYMVTVGSGDQKVTRKVVKN</sequence>
<gene>
    <name evidence="3" type="ORF">IC231_14960</name>
</gene>